<proteinExistence type="predicted"/>
<evidence type="ECO:0000313" key="3">
    <source>
        <dbReference type="Proteomes" id="UP000624419"/>
    </source>
</evidence>
<protein>
    <submittedName>
        <fullName evidence="2">ABC transporter substrate-binding protein</fullName>
    </submittedName>
</protein>
<name>A0ABR8LHZ6_9ALTE</name>
<dbReference type="NCBIfam" id="NF008633">
    <property type="entry name" value="PRK11622.1"/>
    <property type="match status" value="1"/>
</dbReference>
<feature type="chain" id="PRO_5045793233" evidence="1">
    <location>
        <begin position="21"/>
        <end position="387"/>
    </location>
</feature>
<comment type="caution">
    <text evidence="2">The sequence shown here is derived from an EMBL/GenBank/DDBJ whole genome shotgun (WGS) entry which is preliminary data.</text>
</comment>
<dbReference type="InterPro" id="IPR006059">
    <property type="entry name" value="SBP"/>
</dbReference>
<reference evidence="2 3" key="1">
    <citation type="submission" date="2020-04" db="EMBL/GenBank/DDBJ databases">
        <title>Salinimonas sp. HHU 13199.</title>
        <authorList>
            <person name="Cui X."/>
            <person name="Zhang D."/>
        </authorList>
    </citation>
    <scope>NUCLEOTIDE SEQUENCE [LARGE SCALE GENOMIC DNA]</scope>
    <source>
        <strain evidence="2 3">HHU 13199</strain>
    </source>
</reference>
<keyword evidence="3" id="KW-1185">Reference proteome</keyword>
<dbReference type="PIRSF" id="PIRSF029172">
    <property type="entry name" value="UCP029172_ABC_sbc_YnjB"/>
    <property type="match status" value="1"/>
</dbReference>
<dbReference type="EMBL" id="JABBXD010000001">
    <property type="protein sequence ID" value="MBD3584818.1"/>
    <property type="molecule type" value="Genomic_DNA"/>
</dbReference>
<dbReference type="Pfam" id="PF13416">
    <property type="entry name" value="SBP_bac_8"/>
    <property type="match status" value="1"/>
</dbReference>
<dbReference type="RefSeq" id="WP_191022257.1">
    <property type="nucleotide sequence ID" value="NZ_JABBXD010000001.1"/>
</dbReference>
<accession>A0ABR8LHZ6</accession>
<evidence type="ECO:0000313" key="2">
    <source>
        <dbReference type="EMBL" id="MBD3584818.1"/>
    </source>
</evidence>
<feature type="signal peptide" evidence="1">
    <location>
        <begin position="1"/>
        <end position="20"/>
    </location>
</feature>
<keyword evidence="1" id="KW-0732">Signal</keyword>
<gene>
    <name evidence="2" type="ORF">HHX48_03595</name>
</gene>
<evidence type="ECO:0000256" key="1">
    <source>
        <dbReference type="SAM" id="SignalP"/>
    </source>
</evidence>
<dbReference type="Proteomes" id="UP000624419">
    <property type="component" value="Unassembled WGS sequence"/>
</dbReference>
<dbReference type="InterPro" id="IPR027020">
    <property type="entry name" value="YnjB"/>
</dbReference>
<dbReference type="PANTHER" id="PTHR42779">
    <property type="entry name" value="PROTEIN YNJB"/>
    <property type="match status" value="1"/>
</dbReference>
<organism evidence="2 3">
    <name type="scientific">Salinimonas profundi</name>
    <dbReference type="NCBI Taxonomy" id="2729140"/>
    <lineage>
        <taxon>Bacteria</taxon>
        <taxon>Pseudomonadati</taxon>
        <taxon>Pseudomonadota</taxon>
        <taxon>Gammaproteobacteria</taxon>
        <taxon>Alteromonadales</taxon>
        <taxon>Alteromonadaceae</taxon>
        <taxon>Alteromonas/Salinimonas group</taxon>
        <taxon>Salinimonas</taxon>
    </lineage>
</organism>
<dbReference type="PANTHER" id="PTHR42779:SF1">
    <property type="entry name" value="PROTEIN YNJB"/>
    <property type="match status" value="1"/>
</dbReference>
<sequence>MIKRINTLILLISWAVTAHAQTINFHAWGGSPQVNRYLQWVNTQTEAEFGITVNHVKLADTSDAVSRVLAEKAAGNHDRGSVDLIWINGENFAAMKRHGLLHQNWVSSLTNFALTNPDKNRNMTMDFGIPTDGQEAPWGKAAMVFYYNARYLDVPPKNAAELLSFSQQHPGRFAYPLPTDYLGISFLKYLALTLPDIPHERLYAPVDAHSLRRVTMPLFEYLDALHPTLWHEGKFFARQASRLQRLFDDNALFVSFSFTAAEIPAAVSRFDLPTSTRTYAMADGSLSNVHFIGIPYNSGHKDAARKVVNFLLSPRAQARKKQRQVWGDDTVLDVSLLSDAQSRLFAGEQAHPAALPVNGHNQLLAEPHASWTDALREAWFTRYGDHL</sequence>
<dbReference type="SUPFAM" id="SSF53850">
    <property type="entry name" value="Periplasmic binding protein-like II"/>
    <property type="match status" value="1"/>
</dbReference>
<dbReference type="Gene3D" id="3.40.190.10">
    <property type="entry name" value="Periplasmic binding protein-like II"/>
    <property type="match status" value="2"/>
</dbReference>